<name>A0ABU2M6D7_9ACTN</name>
<keyword evidence="3" id="KW-0067">ATP-binding</keyword>
<evidence type="ECO:0000313" key="4">
    <source>
        <dbReference type="Proteomes" id="UP001183390"/>
    </source>
</evidence>
<evidence type="ECO:0000256" key="1">
    <source>
        <dbReference type="ARBA" id="ARBA00022527"/>
    </source>
</evidence>
<dbReference type="Gene3D" id="3.30.565.10">
    <property type="entry name" value="Histidine kinase-like ATPase, C-terminal domain"/>
    <property type="match status" value="1"/>
</dbReference>
<dbReference type="PANTHER" id="PTHR35526">
    <property type="entry name" value="ANTI-SIGMA-F FACTOR RSBW-RELATED"/>
    <property type="match status" value="1"/>
</dbReference>
<keyword evidence="3" id="KW-0547">Nucleotide-binding</keyword>
<sequence length="151" mass="16585">MTPTRVWTHRLYPGELRELARVRRELTADLAGFDPGVADTLVLCGSELFANCVRYTASGTENGAVIRTLWLVGDRSLTLGFTDDGLGGTVPRIPTTRTSDEWERAEGQRGLLMVQELSTAWGYSPVCPFGDLGTHTWATFTLTPTPTPLTR</sequence>
<organism evidence="3 4">
    <name type="scientific">Nocardiopsis lambiniae</name>
    <dbReference type="NCBI Taxonomy" id="3075539"/>
    <lineage>
        <taxon>Bacteria</taxon>
        <taxon>Bacillati</taxon>
        <taxon>Actinomycetota</taxon>
        <taxon>Actinomycetes</taxon>
        <taxon>Streptosporangiales</taxon>
        <taxon>Nocardiopsidaceae</taxon>
        <taxon>Nocardiopsis</taxon>
    </lineage>
</organism>
<proteinExistence type="predicted"/>
<dbReference type="InterPro" id="IPR036890">
    <property type="entry name" value="HATPase_C_sf"/>
</dbReference>
<protein>
    <submittedName>
        <fullName evidence="3">ATP-binding protein</fullName>
    </submittedName>
</protein>
<keyword evidence="1" id="KW-0723">Serine/threonine-protein kinase</keyword>
<evidence type="ECO:0000259" key="2">
    <source>
        <dbReference type="Pfam" id="PF13581"/>
    </source>
</evidence>
<keyword evidence="1" id="KW-0808">Transferase</keyword>
<dbReference type="Proteomes" id="UP001183390">
    <property type="component" value="Unassembled WGS sequence"/>
</dbReference>
<dbReference type="RefSeq" id="WP_311510962.1">
    <property type="nucleotide sequence ID" value="NZ_JAVREP010000003.1"/>
</dbReference>
<accession>A0ABU2M6D7</accession>
<keyword evidence="1" id="KW-0418">Kinase</keyword>
<dbReference type="PANTHER" id="PTHR35526:SF3">
    <property type="entry name" value="ANTI-SIGMA-F FACTOR RSBW"/>
    <property type="match status" value="1"/>
</dbReference>
<comment type="caution">
    <text evidence="3">The sequence shown here is derived from an EMBL/GenBank/DDBJ whole genome shotgun (WGS) entry which is preliminary data.</text>
</comment>
<dbReference type="InterPro" id="IPR003594">
    <property type="entry name" value="HATPase_dom"/>
</dbReference>
<reference evidence="4" key="1">
    <citation type="submission" date="2023-07" db="EMBL/GenBank/DDBJ databases">
        <title>30 novel species of actinomycetes from the DSMZ collection.</title>
        <authorList>
            <person name="Nouioui I."/>
        </authorList>
    </citation>
    <scope>NUCLEOTIDE SEQUENCE [LARGE SCALE GENOMIC DNA]</scope>
    <source>
        <strain evidence="4">DSM 44743</strain>
    </source>
</reference>
<dbReference type="CDD" id="cd16936">
    <property type="entry name" value="HATPase_RsbW-like"/>
    <property type="match status" value="1"/>
</dbReference>
<dbReference type="EMBL" id="JAVREP010000003">
    <property type="protein sequence ID" value="MDT0328229.1"/>
    <property type="molecule type" value="Genomic_DNA"/>
</dbReference>
<dbReference type="InterPro" id="IPR050267">
    <property type="entry name" value="Anti-sigma-factor_SerPK"/>
</dbReference>
<gene>
    <name evidence="3" type="ORF">RM479_07360</name>
</gene>
<dbReference type="GO" id="GO:0005524">
    <property type="term" value="F:ATP binding"/>
    <property type="evidence" value="ECO:0007669"/>
    <property type="project" value="UniProtKB-KW"/>
</dbReference>
<dbReference type="SUPFAM" id="SSF55874">
    <property type="entry name" value="ATPase domain of HSP90 chaperone/DNA topoisomerase II/histidine kinase"/>
    <property type="match status" value="1"/>
</dbReference>
<evidence type="ECO:0000313" key="3">
    <source>
        <dbReference type="EMBL" id="MDT0328229.1"/>
    </source>
</evidence>
<feature type="domain" description="Histidine kinase/HSP90-like ATPase" evidence="2">
    <location>
        <begin position="14"/>
        <end position="123"/>
    </location>
</feature>
<dbReference type="Pfam" id="PF13581">
    <property type="entry name" value="HATPase_c_2"/>
    <property type="match status" value="1"/>
</dbReference>
<keyword evidence="4" id="KW-1185">Reference proteome</keyword>